<accession>A0A2D0B660</accession>
<dbReference type="InterPro" id="IPR002781">
    <property type="entry name" value="TM_pro_TauE-like"/>
</dbReference>
<keyword evidence="4 8" id="KW-1003">Cell membrane</keyword>
<dbReference type="InterPro" id="IPR052017">
    <property type="entry name" value="TSUP"/>
</dbReference>
<dbReference type="EMBL" id="NJGU01000004">
    <property type="protein sequence ID" value="OWY29652.1"/>
    <property type="molecule type" value="Genomic_DNA"/>
</dbReference>
<keyword evidence="3" id="KW-0813">Transport</keyword>
<evidence type="ECO:0000256" key="8">
    <source>
        <dbReference type="RuleBase" id="RU363041"/>
    </source>
</evidence>
<protein>
    <recommendedName>
        <fullName evidence="8">Probable membrane transporter protein</fullName>
    </recommendedName>
</protein>
<evidence type="ECO:0000256" key="2">
    <source>
        <dbReference type="ARBA" id="ARBA00009142"/>
    </source>
</evidence>
<dbReference type="PANTHER" id="PTHR30269">
    <property type="entry name" value="TRANSMEMBRANE PROTEIN YFCA"/>
    <property type="match status" value="1"/>
</dbReference>
<evidence type="ECO:0000256" key="1">
    <source>
        <dbReference type="ARBA" id="ARBA00004651"/>
    </source>
</evidence>
<feature type="transmembrane region" description="Helical" evidence="8">
    <location>
        <begin position="237"/>
        <end position="254"/>
    </location>
</feature>
<evidence type="ECO:0000313" key="9">
    <source>
        <dbReference type="EMBL" id="OWY29652.1"/>
    </source>
</evidence>
<evidence type="ECO:0000256" key="3">
    <source>
        <dbReference type="ARBA" id="ARBA00022448"/>
    </source>
</evidence>
<evidence type="ECO:0000256" key="7">
    <source>
        <dbReference type="ARBA" id="ARBA00023136"/>
    </source>
</evidence>
<keyword evidence="5 8" id="KW-0812">Transmembrane</keyword>
<comment type="similarity">
    <text evidence="2 8">Belongs to the 4-toluene sulfonate uptake permease (TSUP) (TC 2.A.102) family.</text>
</comment>
<reference evidence="9 10" key="1">
    <citation type="submission" date="2017-06" db="EMBL/GenBank/DDBJ databases">
        <title>Herbaspirillum phytohormonus sp. nov., isolated from the root nodule of Robinia pseudoacacia in lead-zinc mine.</title>
        <authorList>
            <person name="Fan M."/>
            <person name="Lin Y."/>
        </authorList>
    </citation>
    <scope>NUCLEOTIDE SEQUENCE [LARGE SCALE GENOMIC DNA]</scope>
    <source>
        <strain evidence="9 10">HZ10</strain>
    </source>
</reference>
<name>A0A2D0B660_9BURK</name>
<comment type="subcellular location">
    <subcellularLocation>
        <location evidence="1 8">Cell membrane</location>
        <topology evidence="1 8">Multi-pass membrane protein</topology>
    </subcellularLocation>
</comment>
<comment type="caution">
    <text evidence="9">The sequence shown here is derived from an EMBL/GenBank/DDBJ whole genome shotgun (WGS) entry which is preliminary data.</text>
</comment>
<evidence type="ECO:0000256" key="6">
    <source>
        <dbReference type="ARBA" id="ARBA00022989"/>
    </source>
</evidence>
<keyword evidence="6 8" id="KW-1133">Transmembrane helix</keyword>
<dbReference type="RefSeq" id="WP_088750493.1">
    <property type="nucleotide sequence ID" value="NZ_NJGU01000004.1"/>
</dbReference>
<dbReference type="Proteomes" id="UP000197596">
    <property type="component" value="Unassembled WGS sequence"/>
</dbReference>
<feature type="transmembrane region" description="Helical" evidence="8">
    <location>
        <begin position="108"/>
        <end position="127"/>
    </location>
</feature>
<feature type="transmembrane region" description="Helical" evidence="8">
    <location>
        <begin position="139"/>
        <end position="162"/>
    </location>
</feature>
<gene>
    <name evidence="9" type="ORF">CEJ42_07235</name>
</gene>
<evidence type="ECO:0000256" key="4">
    <source>
        <dbReference type="ARBA" id="ARBA00022475"/>
    </source>
</evidence>
<feature type="transmembrane region" description="Helical" evidence="8">
    <location>
        <begin position="83"/>
        <end position="102"/>
    </location>
</feature>
<dbReference type="PANTHER" id="PTHR30269:SF32">
    <property type="entry name" value="MEMBRANE TRANSPORTER PROTEIN-RELATED"/>
    <property type="match status" value="1"/>
</dbReference>
<sequence>MQSVLTFMNMNAAVLAACLGVFLLAGFVKGVIGLGLPTVAVGLLSLVMPPVQAAALLIVPSMVTNVWQLLAGGAFLALARRLWAMLAGIVVGTLAGSGFMGADGGRRAIIALGVALVLYAAAGLASFKFSVPAQRQKWWSPVVGVATGLVTAATGVFVIPAVPYLQALDLDRDELIQALGLSFTVSTAALAVNLGQGGAFGGGVAGASAVVLLPALLGMFIGTWVRGKVKAQTFRRCFFVGLLLLGLHLASHIVE</sequence>
<evidence type="ECO:0000313" key="10">
    <source>
        <dbReference type="Proteomes" id="UP000197596"/>
    </source>
</evidence>
<dbReference type="AlphaFoldDB" id="A0A2D0B660"/>
<evidence type="ECO:0000256" key="5">
    <source>
        <dbReference type="ARBA" id="ARBA00022692"/>
    </source>
</evidence>
<proteinExistence type="inferred from homology"/>
<organism evidence="9 10">
    <name type="scientific">Herbaspirillum robiniae</name>
    <dbReference type="NCBI Taxonomy" id="2014887"/>
    <lineage>
        <taxon>Bacteria</taxon>
        <taxon>Pseudomonadati</taxon>
        <taxon>Pseudomonadota</taxon>
        <taxon>Betaproteobacteria</taxon>
        <taxon>Burkholderiales</taxon>
        <taxon>Oxalobacteraceae</taxon>
        <taxon>Herbaspirillum</taxon>
    </lineage>
</organism>
<dbReference type="Pfam" id="PF01925">
    <property type="entry name" value="TauE"/>
    <property type="match status" value="1"/>
</dbReference>
<feature type="transmembrane region" description="Helical" evidence="8">
    <location>
        <begin position="54"/>
        <end position="76"/>
    </location>
</feature>
<dbReference type="GO" id="GO:0005886">
    <property type="term" value="C:plasma membrane"/>
    <property type="evidence" value="ECO:0007669"/>
    <property type="project" value="UniProtKB-SubCell"/>
</dbReference>
<feature type="transmembrane region" description="Helical" evidence="8">
    <location>
        <begin position="204"/>
        <end position="225"/>
    </location>
</feature>
<keyword evidence="7 8" id="KW-0472">Membrane</keyword>